<evidence type="ECO:0000313" key="3">
    <source>
        <dbReference type="EMBL" id="MBS2962737.1"/>
    </source>
</evidence>
<feature type="compositionally biased region" description="Low complexity" evidence="1">
    <location>
        <begin position="186"/>
        <end position="195"/>
    </location>
</feature>
<keyword evidence="2" id="KW-0472">Membrane</keyword>
<feature type="region of interest" description="Disordered" evidence="1">
    <location>
        <begin position="1"/>
        <end position="83"/>
    </location>
</feature>
<feature type="region of interest" description="Disordered" evidence="1">
    <location>
        <begin position="387"/>
        <end position="452"/>
    </location>
</feature>
<name>A0A8J8BA99_9ACTN</name>
<sequence>MSKDGVVPPQGGPSRRPGGGPANHSGTGRPLGPAARRYGAQGHAVPQPPAQWSDSPDGEEHDAGGAWHGPAQTAGRPTDESEQVRSALREGLLSAAELDLARALRVRVAAVGTGGPPEGSLVRIQRKAHARRRNRMVLAGSAGVLMLAMAVTLATGDRFDLVPTLTSAVGLGGDSGTPDRSGSGSGQATTAGESGQTVWSTGGDGAVGLAIGPEAPVTATPSAAAAAKVPMCTADSLKTTTTLGPTVNGVEYGHVDAVAQSPCVVVGPPVLTVANAAGTADSSVVILREDPAGAALLPAVPSWGATMVLNPGQAYQFQFAWASSGCPQASASPTPSARPTPNSTYYLGYAVTGTTPTAVVTLTASCGARVYVTDIYAPGAFPLPKAPEPPPATSASSAMPPTSPAPPPSTSVSTPPDTSSPAPTASTAAPNPGAGTGSGSGGSGSVSAGSPS</sequence>
<feature type="compositionally biased region" description="Gly residues" evidence="1">
    <location>
        <begin position="434"/>
        <end position="444"/>
    </location>
</feature>
<accession>A0A8J8BA99</accession>
<dbReference type="RefSeq" id="WP_211465735.1">
    <property type="nucleotide sequence ID" value="NZ_JAGSXH010000015.1"/>
</dbReference>
<dbReference type="EMBL" id="JAGSXH010000015">
    <property type="protein sequence ID" value="MBS2962737.1"/>
    <property type="molecule type" value="Genomic_DNA"/>
</dbReference>
<evidence type="ECO:0000256" key="2">
    <source>
        <dbReference type="SAM" id="Phobius"/>
    </source>
</evidence>
<keyword evidence="2" id="KW-0812">Transmembrane</keyword>
<feature type="transmembrane region" description="Helical" evidence="2">
    <location>
        <begin position="136"/>
        <end position="156"/>
    </location>
</feature>
<dbReference type="Proteomes" id="UP000677913">
    <property type="component" value="Unassembled WGS sequence"/>
</dbReference>
<evidence type="ECO:0000313" key="4">
    <source>
        <dbReference type="Proteomes" id="UP000677913"/>
    </source>
</evidence>
<keyword evidence="2" id="KW-1133">Transmembrane helix</keyword>
<feature type="compositionally biased region" description="Low complexity" evidence="1">
    <location>
        <begin position="1"/>
        <end position="16"/>
    </location>
</feature>
<feature type="region of interest" description="Disordered" evidence="1">
    <location>
        <begin position="169"/>
        <end position="198"/>
    </location>
</feature>
<proteinExistence type="predicted"/>
<reference evidence="3" key="1">
    <citation type="submission" date="2021-04" db="EMBL/GenBank/DDBJ databases">
        <title>Genome based classification of Actinospica acidithermotolerans sp. nov., an actinobacterium isolated from an Indonesian hot spring.</title>
        <authorList>
            <person name="Kusuma A.B."/>
            <person name="Putra K.E."/>
            <person name="Nafisah S."/>
            <person name="Loh J."/>
            <person name="Nouioui I."/>
            <person name="Goodfellow M."/>
        </authorList>
    </citation>
    <scope>NUCLEOTIDE SEQUENCE</scope>
    <source>
        <strain evidence="3">DSM 45618</strain>
    </source>
</reference>
<evidence type="ECO:0000256" key="1">
    <source>
        <dbReference type="SAM" id="MobiDB-lite"/>
    </source>
</evidence>
<gene>
    <name evidence="3" type="ORF">KGA66_06760</name>
</gene>
<protein>
    <submittedName>
        <fullName evidence="3">Uncharacterized protein</fullName>
    </submittedName>
</protein>
<comment type="caution">
    <text evidence="3">The sequence shown here is derived from an EMBL/GenBank/DDBJ whole genome shotgun (WGS) entry which is preliminary data.</text>
</comment>
<dbReference type="AlphaFoldDB" id="A0A8J8BA99"/>
<feature type="compositionally biased region" description="Low complexity" evidence="1">
    <location>
        <begin position="410"/>
        <end position="433"/>
    </location>
</feature>
<organism evidence="3 4">
    <name type="scientific">Actinocrinis puniceicyclus</name>
    <dbReference type="NCBI Taxonomy" id="977794"/>
    <lineage>
        <taxon>Bacteria</taxon>
        <taxon>Bacillati</taxon>
        <taxon>Actinomycetota</taxon>
        <taxon>Actinomycetes</taxon>
        <taxon>Catenulisporales</taxon>
        <taxon>Actinospicaceae</taxon>
        <taxon>Actinocrinis</taxon>
    </lineage>
</organism>
<keyword evidence="4" id="KW-1185">Reference proteome</keyword>